<organism evidence="11 12">
    <name type="scientific">Candidatus Nomurabacteria bacterium GW2011_GWA1_46_11</name>
    <dbReference type="NCBI Taxonomy" id="1618732"/>
    <lineage>
        <taxon>Bacteria</taxon>
        <taxon>Candidatus Nomuraibacteriota</taxon>
    </lineage>
</organism>
<dbReference type="InterPro" id="IPR005709">
    <property type="entry name" value="Ribosomal_uS4_bac-type"/>
</dbReference>
<proteinExistence type="inferred from homology"/>
<dbReference type="GO" id="GO:0006412">
    <property type="term" value="P:translation"/>
    <property type="evidence" value="ECO:0007669"/>
    <property type="project" value="UniProtKB-UniRule"/>
</dbReference>
<comment type="subunit">
    <text evidence="7">Part of the 30S ribosomal subunit. Contacts protein S5. The interaction surface between S4 and S5 is involved in control of translational fidelity.</text>
</comment>
<dbReference type="PANTHER" id="PTHR11831">
    <property type="entry name" value="30S 40S RIBOSOMAL PROTEIN"/>
    <property type="match status" value="1"/>
</dbReference>
<feature type="compositionally biased region" description="Basic residues" evidence="8">
    <location>
        <begin position="33"/>
        <end position="44"/>
    </location>
</feature>
<dbReference type="InterPro" id="IPR001912">
    <property type="entry name" value="Ribosomal_uS4_N"/>
</dbReference>
<dbReference type="SMART" id="SM00363">
    <property type="entry name" value="S4"/>
    <property type="match status" value="1"/>
</dbReference>
<dbReference type="PANTHER" id="PTHR11831:SF4">
    <property type="entry name" value="SMALL RIBOSOMAL SUBUNIT PROTEIN US4M"/>
    <property type="match status" value="1"/>
</dbReference>
<gene>
    <name evidence="7" type="primary">rpsD</name>
    <name evidence="11" type="ORF">UX31_C0006G0061</name>
</gene>
<feature type="compositionally biased region" description="Basic and acidic residues" evidence="8">
    <location>
        <begin position="1"/>
        <end position="24"/>
    </location>
</feature>
<dbReference type="NCBIfam" id="NF003717">
    <property type="entry name" value="PRK05327.1"/>
    <property type="match status" value="1"/>
</dbReference>
<feature type="domain" description="Small ribosomal subunit protein uS4 N-terminal" evidence="10">
    <location>
        <begin position="3"/>
        <end position="99"/>
    </location>
</feature>
<dbReference type="GO" id="GO:0015935">
    <property type="term" value="C:small ribosomal subunit"/>
    <property type="evidence" value="ECO:0007669"/>
    <property type="project" value="InterPro"/>
</dbReference>
<evidence type="ECO:0000313" key="12">
    <source>
        <dbReference type="Proteomes" id="UP000034107"/>
    </source>
</evidence>
<dbReference type="PATRIC" id="fig|1618732.3.peg.321"/>
<evidence type="ECO:0000256" key="6">
    <source>
        <dbReference type="ARBA" id="ARBA00035254"/>
    </source>
</evidence>
<evidence type="ECO:0000256" key="2">
    <source>
        <dbReference type="ARBA" id="ARBA00022730"/>
    </source>
</evidence>
<comment type="similarity">
    <text evidence="1 7">Belongs to the universal ribosomal protein uS4 family.</text>
</comment>
<dbReference type="HAMAP" id="MF_01306_B">
    <property type="entry name" value="Ribosomal_uS4_B"/>
    <property type="match status" value="1"/>
</dbReference>
<dbReference type="GO" id="GO:0019843">
    <property type="term" value="F:rRNA binding"/>
    <property type="evidence" value="ECO:0007669"/>
    <property type="project" value="UniProtKB-UniRule"/>
</dbReference>
<dbReference type="InterPro" id="IPR036986">
    <property type="entry name" value="S4_RNA-bd_sf"/>
</dbReference>
<dbReference type="Gene3D" id="1.10.1050.10">
    <property type="entry name" value="Ribosomal Protein S4 Delta 41, Chain A, domain 1"/>
    <property type="match status" value="1"/>
</dbReference>
<dbReference type="GO" id="GO:0042274">
    <property type="term" value="P:ribosomal small subunit biogenesis"/>
    <property type="evidence" value="ECO:0007669"/>
    <property type="project" value="TreeGrafter"/>
</dbReference>
<evidence type="ECO:0000259" key="10">
    <source>
        <dbReference type="SMART" id="SM01390"/>
    </source>
</evidence>
<keyword evidence="3 7" id="KW-0694">RNA-binding</keyword>
<dbReference type="GO" id="GO:0003735">
    <property type="term" value="F:structural constituent of ribosome"/>
    <property type="evidence" value="ECO:0007669"/>
    <property type="project" value="InterPro"/>
</dbReference>
<dbReference type="InterPro" id="IPR002942">
    <property type="entry name" value="S4_RNA-bd"/>
</dbReference>
<evidence type="ECO:0000256" key="8">
    <source>
        <dbReference type="SAM" id="MobiDB-lite"/>
    </source>
</evidence>
<keyword evidence="4 7" id="KW-0689">Ribosomal protein</keyword>
<dbReference type="InterPro" id="IPR022801">
    <property type="entry name" value="Ribosomal_uS4"/>
</dbReference>
<evidence type="ECO:0000313" key="11">
    <source>
        <dbReference type="EMBL" id="KKU22149.1"/>
    </source>
</evidence>
<keyword evidence="5 7" id="KW-0687">Ribonucleoprotein</keyword>
<evidence type="ECO:0000256" key="5">
    <source>
        <dbReference type="ARBA" id="ARBA00023274"/>
    </source>
</evidence>
<feature type="region of interest" description="Disordered" evidence="8">
    <location>
        <begin position="1"/>
        <end position="44"/>
    </location>
</feature>
<dbReference type="FunFam" id="3.10.290.10:FF:000001">
    <property type="entry name" value="30S ribosomal protein S4"/>
    <property type="match status" value="1"/>
</dbReference>
<dbReference type="AlphaFoldDB" id="A0A0G1NNG5"/>
<feature type="domain" description="RNA-binding S4" evidence="9">
    <location>
        <begin position="100"/>
        <end position="171"/>
    </location>
</feature>
<evidence type="ECO:0000259" key="9">
    <source>
        <dbReference type="SMART" id="SM00363"/>
    </source>
</evidence>
<dbReference type="NCBIfam" id="TIGR01017">
    <property type="entry name" value="rpsD_bact"/>
    <property type="match status" value="1"/>
</dbReference>
<evidence type="ECO:0000256" key="3">
    <source>
        <dbReference type="ARBA" id="ARBA00022884"/>
    </source>
</evidence>
<keyword evidence="2 7" id="KW-0699">rRNA-binding</keyword>
<comment type="caution">
    <text evidence="11">The sequence shown here is derived from an EMBL/GenBank/DDBJ whole genome shotgun (WGS) entry which is preliminary data.</text>
</comment>
<dbReference type="SMART" id="SM01390">
    <property type="entry name" value="Ribosomal_S4"/>
    <property type="match status" value="1"/>
</dbReference>
<evidence type="ECO:0000256" key="7">
    <source>
        <dbReference type="HAMAP-Rule" id="MF_01306"/>
    </source>
</evidence>
<protein>
    <recommendedName>
        <fullName evidence="6 7">Small ribosomal subunit protein uS4</fullName>
    </recommendedName>
</protein>
<dbReference type="CDD" id="cd00165">
    <property type="entry name" value="S4"/>
    <property type="match status" value="1"/>
</dbReference>
<name>A0A0G1NNG5_9BACT</name>
<dbReference type="PROSITE" id="PS50889">
    <property type="entry name" value="S4"/>
    <property type="match status" value="1"/>
</dbReference>
<comment type="function">
    <text evidence="7">With S5 and S12 plays an important role in translational accuracy.</text>
</comment>
<evidence type="ECO:0000256" key="1">
    <source>
        <dbReference type="ARBA" id="ARBA00007465"/>
    </source>
</evidence>
<reference evidence="11 12" key="1">
    <citation type="journal article" date="2015" name="Nature">
        <title>rRNA introns, odd ribosomes, and small enigmatic genomes across a large radiation of phyla.</title>
        <authorList>
            <person name="Brown C.T."/>
            <person name="Hug L.A."/>
            <person name="Thomas B.C."/>
            <person name="Sharon I."/>
            <person name="Castelle C.J."/>
            <person name="Singh A."/>
            <person name="Wilkins M.J."/>
            <person name="Williams K.H."/>
            <person name="Banfield J.F."/>
        </authorList>
    </citation>
    <scope>NUCLEOTIDE SEQUENCE [LARGE SCALE GENOMIC DNA]</scope>
</reference>
<dbReference type="SUPFAM" id="SSF55174">
    <property type="entry name" value="Alpha-L RNA-binding motif"/>
    <property type="match status" value="1"/>
</dbReference>
<sequence length="209" mass="24068">MIGTTEKKERSLGVKLSRKGERSSSPKAALIRKPYRPGQHGKRFKSKVSEYGQQLQEKQKIKFSYGVTERQLLRLFKEVERKSKQEHISAAEAVVSSLERRLDNVIMRLGITEGRNLARQMVSHGHFRVNDRKVKIPSYKVKVGDKISVRPESKGMTYFQELPERLKKFEPPVWLKLDKGLIVGEVVSQPQDTEVPFNVSLVVDFYSKK</sequence>
<dbReference type="EMBL" id="LCLS01000006">
    <property type="protein sequence ID" value="KKU22149.1"/>
    <property type="molecule type" value="Genomic_DNA"/>
</dbReference>
<dbReference type="Pfam" id="PF00163">
    <property type="entry name" value="Ribosomal_S4"/>
    <property type="match status" value="1"/>
</dbReference>
<evidence type="ECO:0000256" key="4">
    <source>
        <dbReference type="ARBA" id="ARBA00022980"/>
    </source>
</evidence>
<accession>A0A0G1NNG5</accession>
<comment type="function">
    <text evidence="7">One of the primary rRNA binding proteins, it binds directly to 16S rRNA where it nucleates assembly of the body of the 30S subunit.</text>
</comment>
<dbReference type="Proteomes" id="UP000034107">
    <property type="component" value="Unassembled WGS sequence"/>
</dbReference>
<dbReference type="Pfam" id="PF01479">
    <property type="entry name" value="S4"/>
    <property type="match status" value="1"/>
</dbReference>
<dbReference type="Gene3D" id="3.10.290.10">
    <property type="entry name" value="RNA-binding S4 domain"/>
    <property type="match status" value="1"/>
</dbReference>